<dbReference type="AlphaFoldDB" id="A0A2W7NK43"/>
<evidence type="ECO:0000256" key="1">
    <source>
        <dbReference type="SAM" id="MobiDB-lite"/>
    </source>
</evidence>
<organism evidence="2 3">
    <name type="scientific">Palleronia aestuarii</name>
    <dbReference type="NCBI Taxonomy" id="568105"/>
    <lineage>
        <taxon>Bacteria</taxon>
        <taxon>Pseudomonadati</taxon>
        <taxon>Pseudomonadota</taxon>
        <taxon>Alphaproteobacteria</taxon>
        <taxon>Rhodobacterales</taxon>
        <taxon>Roseobacteraceae</taxon>
        <taxon>Palleronia</taxon>
    </lineage>
</organism>
<gene>
    <name evidence="2" type="ORF">LX81_00286</name>
</gene>
<dbReference type="OrthoDB" id="7770859at2"/>
<evidence type="ECO:0000313" key="2">
    <source>
        <dbReference type="EMBL" id="PZX19823.1"/>
    </source>
</evidence>
<dbReference type="RefSeq" id="WP_111535488.1">
    <property type="nucleotide sequence ID" value="NZ_QKZL01000001.1"/>
</dbReference>
<keyword evidence="3" id="KW-1185">Reference proteome</keyword>
<dbReference type="Proteomes" id="UP000248916">
    <property type="component" value="Unassembled WGS sequence"/>
</dbReference>
<sequence length="206" mass="22793">MRQVSAVTQARLDAGELVLRSFVWIAARRRDTGALAARGWWNDVGTLEAQVIDAQDVVRTRTFIGSGDLMGLGSVPLILGMTAQEVTIQLSLMSQAVAELVREWEPRRAAVEIHRGLFDPWTKLMVEPAARRFIGFVDDPDIPTPAEGQEGTITLRCASLSQELQRSSSAKRSSADQRKRHPGDAFLDYAATIKHRKPVWGDRDSA</sequence>
<comment type="caution">
    <text evidence="2">The sequence shown here is derived from an EMBL/GenBank/DDBJ whole genome shotgun (WGS) entry which is preliminary data.</text>
</comment>
<protein>
    <submittedName>
        <fullName evidence="2">Uncharacterized protein</fullName>
    </submittedName>
</protein>
<dbReference type="EMBL" id="QKZL01000001">
    <property type="protein sequence ID" value="PZX19823.1"/>
    <property type="molecule type" value="Genomic_DNA"/>
</dbReference>
<evidence type="ECO:0000313" key="3">
    <source>
        <dbReference type="Proteomes" id="UP000248916"/>
    </source>
</evidence>
<reference evidence="2 3" key="1">
    <citation type="submission" date="2018-06" db="EMBL/GenBank/DDBJ databases">
        <title>Genomic Encyclopedia of Archaeal and Bacterial Type Strains, Phase II (KMG-II): from individual species to whole genera.</title>
        <authorList>
            <person name="Goeker M."/>
        </authorList>
    </citation>
    <scope>NUCLEOTIDE SEQUENCE [LARGE SCALE GENOMIC DNA]</scope>
    <source>
        <strain evidence="2 3">DSM 22009</strain>
    </source>
</reference>
<name>A0A2W7NK43_9RHOB</name>
<accession>A0A2W7NK43</accession>
<proteinExistence type="predicted"/>
<feature type="region of interest" description="Disordered" evidence="1">
    <location>
        <begin position="164"/>
        <end position="187"/>
    </location>
</feature>